<protein>
    <submittedName>
        <fullName evidence="1">Uncharacterized protein</fullName>
    </submittedName>
</protein>
<sequence>MVMIPALDTSAHTTSALGRMFITQKSMILARDWLPPRRN</sequence>
<dbReference type="AlphaFoldDB" id="A0A3G4RTV5"/>
<reference evidence="1" key="1">
    <citation type="journal article" date="2018" name="Vet. Microbiol.">
        <title>Characterization of plasmids harboring blaCTX-M genes in Escherichia coli from French pigs.</title>
        <authorList>
            <person name="Lucas P."/>
            <person name="Jouy E."/>
            <person name="Le Devendec L."/>
            <person name="de Boisseson C."/>
            <person name="Perrin-Guyomard A."/>
            <person name="Jove T."/>
            <person name="Blanchard Y."/>
            <person name="Touzain F."/>
            <person name="Kempf I."/>
        </authorList>
    </citation>
    <scope>NUCLEOTIDE SEQUENCE</scope>
    <source>
        <strain evidence="1">12-034</strain>
        <plasmid evidence="1">p12-034</plasmid>
    </source>
</reference>
<evidence type="ECO:0000313" key="1">
    <source>
        <dbReference type="EMBL" id="AYU69151.1"/>
    </source>
</evidence>
<proteinExistence type="predicted"/>
<gene>
    <name evidence="1" type="ORF">D0368_00402</name>
</gene>
<accession>A0A3G4RTV5</accession>
<dbReference type="EMBL" id="MH847438">
    <property type="protein sequence ID" value="AYU69151.1"/>
    <property type="molecule type" value="Genomic_DNA"/>
</dbReference>
<name>A0A3G4RTV5_ECOLX</name>
<keyword evidence="1" id="KW-0614">Plasmid</keyword>
<organism evidence="1">
    <name type="scientific">Escherichia coli</name>
    <dbReference type="NCBI Taxonomy" id="562"/>
    <lineage>
        <taxon>Bacteria</taxon>
        <taxon>Pseudomonadati</taxon>
        <taxon>Pseudomonadota</taxon>
        <taxon>Gammaproteobacteria</taxon>
        <taxon>Enterobacterales</taxon>
        <taxon>Enterobacteriaceae</taxon>
        <taxon>Escherichia</taxon>
    </lineage>
</organism>
<geneLocation type="plasmid" evidence="1">
    <name>p12-034</name>
</geneLocation>